<gene>
    <name evidence="6" type="ORF">ZOSMA_34G00150</name>
</gene>
<dbReference type="Proteomes" id="UP000036987">
    <property type="component" value="Unassembled WGS sequence"/>
</dbReference>
<organism evidence="6 7">
    <name type="scientific">Zostera marina</name>
    <name type="common">Eelgrass</name>
    <dbReference type="NCBI Taxonomy" id="29655"/>
    <lineage>
        <taxon>Eukaryota</taxon>
        <taxon>Viridiplantae</taxon>
        <taxon>Streptophyta</taxon>
        <taxon>Embryophyta</taxon>
        <taxon>Tracheophyta</taxon>
        <taxon>Spermatophyta</taxon>
        <taxon>Magnoliopsida</taxon>
        <taxon>Liliopsida</taxon>
        <taxon>Zosteraceae</taxon>
        <taxon>Zostera</taxon>
    </lineage>
</organism>
<dbReference type="InterPro" id="IPR034273">
    <property type="entry name" value="CuRO_1_AAO-like"/>
</dbReference>
<feature type="domain" description="Plastocyanin-like" evidence="4">
    <location>
        <begin position="402"/>
        <end position="511"/>
    </location>
</feature>
<dbReference type="InterPro" id="IPR008972">
    <property type="entry name" value="Cupredoxin"/>
</dbReference>
<feature type="signal peptide" evidence="2">
    <location>
        <begin position="1"/>
        <end position="22"/>
    </location>
</feature>
<keyword evidence="2" id="KW-0732">Signal</keyword>
<dbReference type="GO" id="GO:0005507">
    <property type="term" value="F:copper ion binding"/>
    <property type="evidence" value="ECO:0007669"/>
    <property type="project" value="InterPro"/>
</dbReference>
<proteinExistence type="inferred from homology"/>
<dbReference type="OrthoDB" id="2121828at2759"/>
<dbReference type="OMA" id="FWAREYL"/>
<dbReference type="InterPro" id="IPR011706">
    <property type="entry name" value="Cu-oxidase_C"/>
</dbReference>
<reference evidence="7" key="1">
    <citation type="journal article" date="2016" name="Nature">
        <title>The genome of the seagrass Zostera marina reveals angiosperm adaptation to the sea.</title>
        <authorList>
            <person name="Olsen J.L."/>
            <person name="Rouze P."/>
            <person name="Verhelst B."/>
            <person name="Lin Y.-C."/>
            <person name="Bayer T."/>
            <person name="Collen J."/>
            <person name="Dattolo E."/>
            <person name="De Paoli E."/>
            <person name="Dittami S."/>
            <person name="Maumus F."/>
            <person name="Michel G."/>
            <person name="Kersting A."/>
            <person name="Lauritano C."/>
            <person name="Lohaus R."/>
            <person name="Toepel M."/>
            <person name="Tonon T."/>
            <person name="Vanneste K."/>
            <person name="Amirebrahimi M."/>
            <person name="Brakel J."/>
            <person name="Bostroem C."/>
            <person name="Chovatia M."/>
            <person name="Grimwood J."/>
            <person name="Jenkins J.W."/>
            <person name="Jueterbock A."/>
            <person name="Mraz A."/>
            <person name="Stam W.T."/>
            <person name="Tice H."/>
            <person name="Bornberg-Bauer E."/>
            <person name="Green P.J."/>
            <person name="Pearson G.A."/>
            <person name="Procaccini G."/>
            <person name="Duarte C.M."/>
            <person name="Schmutz J."/>
            <person name="Reusch T.B.H."/>
            <person name="Van de Peer Y."/>
        </authorList>
    </citation>
    <scope>NUCLEOTIDE SEQUENCE [LARGE SCALE GENOMIC DNA]</scope>
    <source>
        <strain evidence="7">cv. Finnish</strain>
    </source>
</reference>
<dbReference type="STRING" id="29655.A0A0K9P6X1"/>
<dbReference type="CDD" id="cd13846">
    <property type="entry name" value="CuRO_1_AAO_like_1"/>
    <property type="match status" value="1"/>
</dbReference>
<feature type="domain" description="Plastocyanin-like" evidence="5">
    <location>
        <begin position="33"/>
        <end position="146"/>
    </location>
</feature>
<evidence type="ECO:0000313" key="7">
    <source>
        <dbReference type="Proteomes" id="UP000036987"/>
    </source>
</evidence>
<accession>A0A0K9P6X1</accession>
<name>A0A0K9P6X1_ZOSMR</name>
<dbReference type="Pfam" id="PF07731">
    <property type="entry name" value="Cu-oxidase_2"/>
    <property type="match status" value="1"/>
</dbReference>
<comment type="similarity">
    <text evidence="1">Belongs to the multicopper oxidase family.</text>
</comment>
<dbReference type="Gene3D" id="2.60.40.420">
    <property type="entry name" value="Cupredoxins - blue copper proteins"/>
    <property type="match status" value="3"/>
</dbReference>
<evidence type="ECO:0000256" key="2">
    <source>
        <dbReference type="SAM" id="SignalP"/>
    </source>
</evidence>
<dbReference type="EMBL" id="LFYR01001099">
    <property type="protein sequence ID" value="KMZ64739.1"/>
    <property type="molecule type" value="Genomic_DNA"/>
</dbReference>
<dbReference type="InterPro" id="IPR001117">
    <property type="entry name" value="Cu-oxidase_2nd"/>
</dbReference>
<sequence>MQSFSFPFLLICMISLAISVSGEDPYRFFDWNITYGDIYPLGVRQQGILINGQFPGPNIFSVTNDNLIINVHNSLPEPFLISWNGVQQRKNSWEDGVCGTTCPIPPGRNFTYKLQVKDQIGSFFYFPSLEFHKAAGGFGGLKVVSRPRIPVPFPTPAGDYTILIGDWYKSNHTSLKSRLDRGKMLPTPDAILVNGRGPNGASFTMDQGKTYRLRISNVGLQNSLNIRIQGHLMKLVEVEGTHTQQNSYSSLDVHVGQSYSVLVTADQPSQDYYIVVSTRFGRKYILTTAILRYSNSNRAASGPLPGGPTEVIWSLNQARSIRTNLTASGPRPNPQGSYHYGLVQTVRTIRLANSAGQINGKQRYAVNSVSFVPTDTPLKLLDFFKVGGFRIGSIQDYPTGSKEYLDTSVMAADFRDFVEIVFENNEGIMQSWHMDGYSFFVVGMDGKQWSPASRKGYNLRDAVSRCTVQVYPRSWTAVYVALDNVGLWNIRSEFWARRYLGQQFYMRVYSPVESIRDEYPIPINARLCGKVADRHTRPL</sequence>
<dbReference type="Pfam" id="PF07732">
    <property type="entry name" value="Cu-oxidase_3"/>
    <property type="match status" value="1"/>
</dbReference>
<evidence type="ECO:0000259" key="4">
    <source>
        <dbReference type="Pfam" id="PF07731"/>
    </source>
</evidence>
<dbReference type="FunFam" id="2.60.40.420:FF:000016">
    <property type="entry name" value="Monocopper oxidase-like protein"/>
    <property type="match status" value="1"/>
</dbReference>
<feature type="domain" description="Plastocyanin-like" evidence="3">
    <location>
        <begin position="159"/>
        <end position="296"/>
    </location>
</feature>
<evidence type="ECO:0000259" key="3">
    <source>
        <dbReference type="Pfam" id="PF00394"/>
    </source>
</evidence>
<dbReference type="AlphaFoldDB" id="A0A0K9P6X1"/>
<dbReference type="SUPFAM" id="SSF49503">
    <property type="entry name" value="Cupredoxins"/>
    <property type="match status" value="3"/>
</dbReference>
<feature type="chain" id="PRO_5005527698" evidence="2">
    <location>
        <begin position="23"/>
        <end position="539"/>
    </location>
</feature>
<evidence type="ECO:0000313" key="6">
    <source>
        <dbReference type="EMBL" id="KMZ64739.1"/>
    </source>
</evidence>
<protein>
    <submittedName>
        <fullName evidence="6">Laccase 11</fullName>
    </submittedName>
</protein>
<evidence type="ECO:0000259" key="5">
    <source>
        <dbReference type="Pfam" id="PF07732"/>
    </source>
</evidence>
<keyword evidence="7" id="KW-1185">Reference proteome</keyword>
<evidence type="ECO:0000256" key="1">
    <source>
        <dbReference type="ARBA" id="ARBA00010609"/>
    </source>
</evidence>
<dbReference type="PANTHER" id="PTHR11709:SF387">
    <property type="entry name" value="OS04G0561900 PROTEIN"/>
    <property type="match status" value="1"/>
</dbReference>
<dbReference type="Pfam" id="PF00394">
    <property type="entry name" value="Cu-oxidase"/>
    <property type="match status" value="1"/>
</dbReference>
<dbReference type="GO" id="GO:0016491">
    <property type="term" value="F:oxidoreductase activity"/>
    <property type="evidence" value="ECO:0000318"/>
    <property type="project" value="GO_Central"/>
</dbReference>
<dbReference type="PANTHER" id="PTHR11709">
    <property type="entry name" value="MULTI-COPPER OXIDASE"/>
    <property type="match status" value="1"/>
</dbReference>
<dbReference type="InterPro" id="IPR011707">
    <property type="entry name" value="Cu-oxidase-like_N"/>
</dbReference>
<dbReference type="InterPro" id="IPR045087">
    <property type="entry name" value="Cu-oxidase_fam"/>
</dbReference>
<comment type="caution">
    <text evidence="6">The sequence shown here is derived from an EMBL/GenBank/DDBJ whole genome shotgun (WGS) entry which is preliminary data.</text>
</comment>
<dbReference type="FunFam" id="2.60.40.420:FF:000012">
    <property type="entry name" value="Monocopper oxidase-like protein"/>
    <property type="match status" value="1"/>
</dbReference>